<evidence type="ECO:0000256" key="3">
    <source>
        <dbReference type="ARBA" id="ARBA00022692"/>
    </source>
</evidence>
<reference evidence="9" key="1">
    <citation type="submission" date="2025-08" db="UniProtKB">
        <authorList>
            <consortium name="RefSeq"/>
        </authorList>
    </citation>
    <scope>IDENTIFICATION</scope>
    <source>
        <strain evidence="9">Wakin</strain>
        <tissue evidence="9">Muscle</tissue>
    </source>
</reference>
<dbReference type="OrthoDB" id="10071849at2759"/>
<dbReference type="KEGG" id="caua:113067097"/>
<evidence type="ECO:0000256" key="1">
    <source>
        <dbReference type="ARBA" id="ARBA00004141"/>
    </source>
</evidence>
<proteinExistence type="inferred from homology"/>
<dbReference type="Pfam" id="PF04103">
    <property type="entry name" value="CD20"/>
    <property type="match status" value="1"/>
</dbReference>
<sequence length="253" mass="27129">MSNTVIPVNSSTLIIQLQPATQTAPVTMDPNAPEPSYAQQMTGASPLQGLQAFLKGQPKALGTVQIMIGVMTFLFGIVSTLYVESIFVYTGVTYWGALIYIISGSLCIAAENKIKSPSSLCLVKASLGMNIFSTITAGISIIILSVYFVIQPYPNCNYCNSTVMYKTLFRGIGGVLILFAVLEFIISICLSAFACKANAFSSTSLMQLARGLSPQSSNFTRLHEHNSSETPVASSSSIHHQSADTPPQYSESK</sequence>
<keyword evidence="8" id="KW-1185">Reference proteome</keyword>
<name>A0A6P6MGP1_CARAU</name>
<dbReference type="GeneID" id="113067097"/>
<feature type="transmembrane region" description="Helical" evidence="7">
    <location>
        <begin position="60"/>
        <end position="82"/>
    </location>
</feature>
<evidence type="ECO:0000313" key="9">
    <source>
        <dbReference type="RefSeq" id="XP_026095141.1"/>
    </source>
</evidence>
<dbReference type="AlphaFoldDB" id="A0A6P6MGP1"/>
<protein>
    <submittedName>
        <fullName evidence="9">Membrane-spanning 4-domains subfamily A member 4A-like</fullName>
    </submittedName>
</protein>
<dbReference type="InterPro" id="IPR007237">
    <property type="entry name" value="CD20-like"/>
</dbReference>
<dbReference type="PANTHER" id="PTHR23320">
    <property type="entry name" value="MEMBRANE-SPANNING 4-DOMAINS SUBFAMILY A MS4A -RELATED"/>
    <property type="match status" value="1"/>
</dbReference>
<evidence type="ECO:0000256" key="6">
    <source>
        <dbReference type="SAM" id="MobiDB-lite"/>
    </source>
</evidence>
<keyword evidence="5 7" id="KW-0472">Membrane</keyword>
<keyword evidence="4 7" id="KW-1133">Transmembrane helix</keyword>
<comment type="subcellular location">
    <subcellularLocation>
        <location evidence="1">Membrane</location>
        <topology evidence="1">Multi-pass membrane protein</topology>
    </subcellularLocation>
</comment>
<feature type="transmembrane region" description="Helical" evidence="7">
    <location>
        <begin position="170"/>
        <end position="195"/>
    </location>
</feature>
<feature type="region of interest" description="Disordered" evidence="6">
    <location>
        <begin position="220"/>
        <end position="253"/>
    </location>
</feature>
<feature type="transmembrane region" description="Helical" evidence="7">
    <location>
        <begin position="131"/>
        <end position="150"/>
    </location>
</feature>
<dbReference type="RefSeq" id="XP_026095141.1">
    <property type="nucleotide sequence ID" value="XM_026239356.1"/>
</dbReference>
<organism evidence="8 9">
    <name type="scientific">Carassius auratus</name>
    <name type="common">Goldfish</name>
    <dbReference type="NCBI Taxonomy" id="7957"/>
    <lineage>
        <taxon>Eukaryota</taxon>
        <taxon>Metazoa</taxon>
        <taxon>Chordata</taxon>
        <taxon>Craniata</taxon>
        <taxon>Vertebrata</taxon>
        <taxon>Euteleostomi</taxon>
        <taxon>Actinopterygii</taxon>
        <taxon>Neopterygii</taxon>
        <taxon>Teleostei</taxon>
        <taxon>Ostariophysi</taxon>
        <taxon>Cypriniformes</taxon>
        <taxon>Cyprinidae</taxon>
        <taxon>Cyprininae</taxon>
        <taxon>Carassius</taxon>
    </lineage>
</organism>
<dbReference type="Proteomes" id="UP000515129">
    <property type="component" value="Chromosome 4"/>
</dbReference>
<evidence type="ECO:0000256" key="7">
    <source>
        <dbReference type="SAM" id="Phobius"/>
    </source>
</evidence>
<accession>A0A6P6MGP1</accession>
<gene>
    <name evidence="9" type="primary">LOC113067097</name>
</gene>
<dbReference type="GO" id="GO:0016020">
    <property type="term" value="C:membrane"/>
    <property type="evidence" value="ECO:0007669"/>
    <property type="project" value="UniProtKB-SubCell"/>
</dbReference>
<feature type="transmembrane region" description="Helical" evidence="7">
    <location>
        <begin position="88"/>
        <end position="110"/>
    </location>
</feature>
<evidence type="ECO:0000256" key="5">
    <source>
        <dbReference type="ARBA" id="ARBA00023136"/>
    </source>
</evidence>
<evidence type="ECO:0000313" key="8">
    <source>
        <dbReference type="Proteomes" id="UP000515129"/>
    </source>
</evidence>
<dbReference type="InterPro" id="IPR030417">
    <property type="entry name" value="MS4A"/>
</dbReference>
<evidence type="ECO:0000256" key="4">
    <source>
        <dbReference type="ARBA" id="ARBA00022989"/>
    </source>
</evidence>
<keyword evidence="3 7" id="KW-0812">Transmembrane</keyword>
<feature type="compositionally biased region" description="Polar residues" evidence="6">
    <location>
        <begin position="228"/>
        <end position="253"/>
    </location>
</feature>
<dbReference type="PANTHER" id="PTHR23320:SF128">
    <property type="entry name" value="MEMBRANE-SPANNING 4-DOMAINS SUBFAMILY A MEMBER 4A"/>
    <property type="match status" value="1"/>
</dbReference>
<evidence type="ECO:0000256" key="2">
    <source>
        <dbReference type="ARBA" id="ARBA00009565"/>
    </source>
</evidence>
<comment type="similarity">
    <text evidence="2">Belongs to the MS4A family.</text>
</comment>